<evidence type="ECO:0000256" key="6">
    <source>
        <dbReference type="ARBA" id="ARBA00022840"/>
    </source>
</evidence>
<dbReference type="Gene3D" id="3.40.50.2020">
    <property type="match status" value="2"/>
</dbReference>
<dbReference type="Proteomes" id="UP000554004">
    <property type="component" value="Unassembled WGS sequence"/>
</dbReference>
<dbReference type="GO" id="GO:0005737">
    <property type="term" value="C:cytoplasm"/>
    <property type="evidence" value="ECO:0007669"/>
    <property type="project" value="TreeGrafter"/>
</dbReference>
<sequence length="337" mass="38049">MNHFRGDLVVVACESGRDFANKVLKEINEKSKKKIHLLDSEEVTFANTEIKSILNESVRGKDVFVIQDVENHYNGKSVDQNLRALYTVLGACKRCDANYVTAVIPSFPYSRQDKQWGREDITAARVASELEGAMGADHIITIDLHNTAIQGFFRVSWVDNLKGSQVLFPYIKRNLKDKDNTTILPTDLGGAKRANYYSTYLNTDVAFAYKVRNYRKKNTVQDLKIMGNIKNRTVYIVDDMIDTGGTFCKAVEIAKESGAKEIIGVTTFALLNGEAIERLNTLYKSGKFSKLICTDATYIPKEVLNENKWIKVITVSKYFGEIIYRLNTRHSIGSLLD</sequence>
<dbReference type="InterPro" id="IPR005946">
    <property type="entry name" value="Rib-P_diPkinase"/>
</dbReference>
<comment type="caution">
    <text evidence="11">The sequence shown here is derived from an EMBL/GenBank/DDBJ whole genome shotgun (WGS) entry which is preliminary data.</text>
</comment>
<dbReference type="CDD" id="cd06223">
    <property type="entry name" value="PRTases_typeI"/>
    <property type="match status" value="1"/>
</dbReference>
<dbReference type="GO" id="GO:0016301">
    <property type="term" value="F:kinase activity"/>
    <property type="evidence" value="ECO:0007669"/>
    <property type="project" value="UniProtKB-KW"/>
</dbReference>
<dbReference type="GO" id="GO:0004749">
    <property type="term" value="F:ribose phosphate diphosphokinase activity"/>
    <property type="evidence" value="ECO:0007669"/>
    <property type="project" value="UniProtKB-EC"/>
</dbReference>
<evidence type="ECO:0000256" key="8">
    <source>
        <dbReference type="RuleBase" id="RU004324"/>
    </source>
</evidence>
<keyword evidence="3 8" id="KW-0545">Nucleotide biosynthesis</keyword>
<dbReference type="InterPro" id="IPR000836">
    <property type="entry name" value="PRTase_dom"/>
</dbReference>
<dbReference type="InterPro" id="IPR029099">
    <property type="entry name" value="Pribosyltran_N"/>
</dbReference>
<evidence type="ECO:0000256" key="5">
    <source>
        <dbReference type="ARBA" id="ARBA00022777"/>
    </source>
</evidence>
<dbReference type="GO" id="GO:0002189">
    <property type="term" value="C:ribose phosphate diphosphokinase complex"/>
    <property type="evidence" value="ECO:0007669"/>
    <property type="project" value="TreeGrafter"/>
</dbReference>
<name>A0A847ETX0_9BACT</name>
<dbReference type="SMART" id="SM01400">
    <property type="entry name" value="Pribosyltran_N"/>
    <property type="match status" value="1"/>
</dbReference>
<dbReference type="SUPFAM" id="SSF53271">
    <property type="entry name" value="PRTase-like"/>
    <property type="match status" value="1"/>
</dbReference>
<accession>A0A847ETX0</accession>
<dbReference type="GO" id="GO:0006164">
    <property type="term" value="P:purine nucleotide biosynthetic process"/>
    <property type="evidence" value="ECO:0007669"/>
    <property type="project" value="TreeGrafter"/>
</dbReference>
<dbReference type="FunFam" id="3.40.50.2020:FF:000014">
    <property type="entry name" value="Ribose-phosphate pyrophosphokinase 1"/>
    <property type="match status" value="1"/>
</dbReference>
<dbReference type="GO" id="GO:0006015">
    <property type="term" value="P:5-phosphoribose 1-diphosphate biosynthetic process"/>
    <property type="evidence" value="ECO:0007669"/>
    <property type="project" value="TreeGrafter"/>
</dbReference>
<dbReference type="Pfam" id="PF00156">
    <property type="entry name" value="Pribosyltran"/>
    <property type="match status" value="1"/>
</dbReference>
<dbReference type="PANTHER" id="PTHR10210">
    <property type="entry name" value="RIBOSE-PHOSPHATE DIPHOSPHOKINASE FAMILY MEMBER"/>
    <property type="match status" value="1"/>
</dbReference>
<evidence type="ECO:0000256" key="2">
    <source>
        <dbReference type="ARBA" id="ARBA00022679"/>
    </source>
</evidence>
<evidence type="ECO:0000313" key="11">
    <source>
        <dbReference type="EMBL" id="NLE31231.1"/>
    </source>
</evidence>
<evidence type="ECO:0000259" key="9">
    <source>
        <dbReference type="Pfam" id="PF00156"/>
    </source>
</evidence>
<dbReference type="EMBL" id="JAAZAL010000109">
    <property type="protein sequence ID" value="NLE31231.1"/>
    <property type="molecule type" value="Genomic_DNA"/>
</dbReference>
<dbReference type="EC" id="2.7.6.1" evidence="1"/>
<evidence type="ECO:0000256" key="1">
    <source>
        <dbReference type="ARBA" id="ARBA00013247"/>
    </source>
</evidence>
<evidence type="ECO:0000313" key="12">
    <source>
        <dbReference type="Proteomes" id="UP000554004"/>
    </source>
</evidence>
<dbReference type="GO" id="GO:0005524">
    <property type="term" value="F:ATP binding"/>
    <property type="evidence" value="ECO:0007669"/>
    <property type="project" value="UniProtKB-KW"/>
</dbReference>
<keyword evidence="5 11" id="KW-0418">Kinase</keyword>
<organism evidence="11 12">
    <name type="scientific">Candidatus Dojkabacteria bacterium</name>
    <dbReference type="NCBI Taxonomy" id="2099670"/>
    <lineage>
        <taxon>Bacteria</taxon>
        <taxon>Candidatus Dojkabacteria</taxon>
    </lineage>
</organism>
<dbReference type="GO" id="GO:0000287">
    <property type="term" value="F:magnesium ion binding"/>
    <property type="evidence" value="ECO:0007669"/>
    <property type="project" value="InterPro"/>
</dbReference>
<evidence type="ECO:0000256" key="4">
    <source>
        <dbReference type="ARBA" id="ARBA00022741"/>
    </source>
</evidence>
<feature type="domain" description="Ribose-phosphate pyrophosphokinase N-terminal" evidence="10">
    <location>
        <begin position="9"/>
        <end position="132"/>
    </location>
</feature>
<dbReference type="AlphaFoldDB" id="A0A847ETX0"/>
<evidence type="ECO:0000256" key="7">
    <source>
        <dbReference type="ARBA" id="ARBA00049535"/>
    </source>
</evidence>
<keyword evidence="6" id="KW-0067">ATP-binding</keyword>
<keyword evidence="4" id="KW-0547">Nucleotide-binding</keyword>
<protein>
    <recommendedName>
        <fullName evidence="1">ribose-phosphate diphosphokinase</fullName>
        <ecNumber evidence="1">2.7.6.1</ecNumber>
    </recommendedName>
</protein>
<keyword evidence="2" id="KW-0808">Transferase</keyword>
<proteinExistence type="inferred from homology"/>
<evidence type="ECO:0000256" key="3">
    <source>
        <dbReference type="ARBA" id="ARBA00022727"/>
    </source>
</evidence>
<dbReference type="InterPro" id="IPR029057">
    <property type="entry name" value="PRTase-like"/>
</dbReference>
<evidence type="ECO:0000259" key="10">
    <source>
        <dbReference type="Pfam" id="PF13793"/>
    </source>
</evidence>
<reference evidence="11 12" key="1">
    <citation type="journal article" date="2020" name="Biotechnol. Biofuels">
        <title>New insights from the biogas microbiome by comprehensive genome-resolved metagenomics of nearly 1600 species originating from multiple anaerobic digesters.</title>
        <authorList>
            <person name="Campanaro S."/>
            <person name="Treu L."/>
            <person name="Rodriguez-R L.M."/>
            <person name="Kovalovszki A."/>
            <person name="Ziels R.M."/>
            <person name="Maus I."/>
            <person name="Zhu X."/>
            <person name="Kougias P.G."/>
            <person name="Basile A."/>
            <person name="Luo G."/>
            <person name="Schluter A."/>
            <person name="Konstantinidis K.T."/>
            <person name="Angelidaki I."/>
        </authorList>
    </citation>
    <scope>NUCLEOTIDE SEQUENCE [LARGE SCALE GENOMIC DNA]</scope>
    <source>
        <strain evidence="11">AS06rmzACSIP_421</strain>
    </source>
</reference>
<dbReference type="Pfam" id="PF13793">
    <property type="entry name" value="Pribosyltran_N"/>
    <property type="match status" value="1"/>
</dbReference>
<comment type="catalytic activity">
    <reaction evidence="7">
        <text>D-ribose 5-phosphate + ATP = 5-phospho-alpha-D-ribose 1-diphosphate + AMP + H(+)</text>
        <dbReference type="Rhea" id="RHEA:15609"/>
        <dbReference type="ChEBI" id="CHEBI:15378"/>
        <dbReference type="ChEBI" id="CHEBI:30616"/>
        <dbReference type="ChEBI" id="CHEBI:58017"/>
        <dbReference type="ChEBI" id="CHEBI:78346"/>
        <dbReference type="ChEBI" id="CHEBI:456215"/>
        <dbReference type="EC" id="2.7.6.1"/>
    </reaction>
</comment>
<gene>
    <name evidence="11" type="ORF">GX618_03075</name>
</gene>
<feature type="domain" description="Phosphoribosyltransferase" evidence="9">
    <location>
        <begin position="176"/>
        <end position="269"/>
    </location>
</feature>
<comment type="similarity">
    <text evidence="8">Belongs to the ribose-phosphate pyrophosphokinase family.</text>
</comment>
<dbReference type="NCBIfam" id="TIGR01251">
    <property type="entry name" value="ribP_PPkin"/>
    <property type="match status" value="1"/>
</dbReference>
<dbReference type="PANTHER" id="PTHR10210:SF32">
    <property type="entry name" value="RIBOSE-PHOSPHATE PYROPHOSPHOKINASE 2"/>
    <property type="match status" value="1"/>
</dbReference>